<dbReference type="EMBL" id="LR699553">
    <property type="protein sequence ID" value="VVD29450.1"/>
    <property type="molecule type" value="Genomic_DNA"/>
</dbReference>
<dbReference type="Proteomes" id="UP000325811">
    <property type="component" value="Chromosome I"/>
</dbReference>
<dbReference type="KEGG" id="pdio:PDMSB3_2994"/>
<evidence type="ECO:0000313" key="1">
    <source>
        <dbReference type="EMBL" id="VVD29450.1"/>
    </source>
</evidence>
<protein>
    <submittedName>
        <fullName evidence="1">Uncharacterized protein</fullName>
    </submittedName>
</protein>
<proteinExistence type="predicted"/>
<dbReference type="AlphaFoldDB" id="A0A5Q4Z2B3"/>
<name>A0A5Q4Z2B3_9BURK</name>
<evidence type="ECO:0000313" key="2">
    <source>
        <dbReference type="Proteomes" id="UP000325811"/>
    </source>
</evidence>
<keyword evidence="2" id="KW-1185">Reference proteome</keyword>
<gene>
    <name evidence="1" type="ORF">PDMSB3_2994</name>
</gene>
<organism evidence="1 2">
    <name type="scientific">Paraburkholderia dioscoreae</name>
    <dbReference type="NCBI Taxonomy" id="2604047"/>
    <lineage>
        <taxon>Bacteria</taxon>
        <taxon>Pseudomonadati</taxon>
        <taxon>Pseudomonadota</taxon>
        <taxon>Betaproteobacteria</taxon>
        <taxon>Burkholderiales</taxon>
        <taxon>Burkholderiaceae</taxon>
        <taxon>Paraburkholderia</taxon>
    </lineage>
</organism>
<sequence>MLIARHGREAGGALEGRRPVNTMPVQAAAVKQSLCYSRWIGREDVRCHMQPVRCFRH</sequence>
<accession>A0A5Q4Z2B3</accession>
<reference evidence="1 2" key="1">
    <citation type="submission" date="2019-08" db="EMBL/GenBank/DDBJ databases">
        <authorList>
            <person name="Herpell B J."/>
        </authorList>
    </citation>
    <scope>NUCLEOTIDE SEQUENCE [LARGE SCALE GENOMIC DNA]</scope>
    <source>
        <strain evidence="2">Msb3</strain>
    </source>
</reference>